<evidence type="ECO:0000313" key="1">
    <source>
        <dbReference type="EMBL" id="MFC5411563.1"/>
    </source>
</evidence>
<dbReference type="RefSeq" id="WP_379848455.1">
    <property type="nucleotide sequence ID" value="NZ_JBHSMA010000007.1"/>
</dbReference>
<organism evidence="1 2">
    <name type="scientific">Larkinella bovis</name>
    <dbReference type="NCBI Taxonomy" id="683041"/>
    <lineage>
        <taxon>Bacteria</taxon>
        <taxon>Pseudomonadati</taxon>
        <taxon>Bacteroidota</taxon>
        <taxon>Cytophagia</taxon>
        <taxon>Cytophagales</taxon>
        <taxon>Spirosomataceae</taxon>
        <taxon>Larkinella</taxon>
    </lineage>
</organism>
<keyword evidence="2" id="KW-1185">Reference proteome</keyword>
<dbReference type="EMBL" id="JBHSMA010000007">
    <property type="protein sequence ID" value="MFC5411563.1"/>
    <property type="molecule type" value="Genomic_DNA"/>
</dbReference>
<gene>
    <name evidence="1" type="ORF">ACFPMF_19740</name>
</gene>
<evidence type="ECO:0000313" key="2">
    <source>
        <dbReference type="Proteomes" id="UP001596106"/>
    </source>
</evidence>
<accession>A0ABW0IFP0</accession>
<proteinExistence type="predicted"/>
<sequence>MKRILLTIASLTGIALVVVSQLATASTLRAVLSSLAAAPDCPRITIHQADESEPIRNVPFPERRHKSLGDIRVLPTPVRP</sequence>
<dbReference type="Proteomes" id="UP001596106">
    <property type="component" value="Unassembled WGS sequence"/>
</dbReference>
<reference evidence="2" key="1">
    <citation type="journal article" date="2019" name="Int. J. Syst. Evol. Microbiol.">
        <title>The Global Catalogue of Microorganisms (GCM) 10K type strain sequencing project: providing services to taxonomists for standard genome sequencing and annotation.</title>
        <authorList>
            <consortium name="The Broad Institute Genomics Platform"/>
            <consortium name="The Broad Institute Genome Sequencing Center for Infectious Disease"/>
            <person name="Wu L."/>
            <person name="Ma J."/>
        </authorList>
    </citation>
    <scope>NUCLEOTIDE SEQUENCE [LARGE SCALE GENOMIC DNA]</scope>
    <source>
        <strain evidence="2">CCUG 55250</strain>
    </source>
</reference>
<name>A0ABW0IFP0_9BACT</name>
<protein>
    <submittedName>
        <fullName evidence="1">Uncharacterized protein</fullName>
    </submittedName>
</protein>
<comment type="caution">
    <text evidence="1">The sequence shown here is derived from an EMBL/GenBank/DDBJ whole genome shotgun (WGS) entry which is preliminary data.</text>
</comment>